<keyword evidence="1" id="KW-1133">Transmembrane helix</keyword>
<dbReference type="KEGG" id="rhg:EXZ61_21330"/>
<accession>A0A515EVA4</accession>
<name>A0A515EVA4_9BURK</name>
<keyword evidence="1" id="KW-0472">Membrane</keyword>
<keyword evidence="3" id="KW-1185">Reference proteome</keyword>
<feature type="transmembrane region" description="Helical" evidence="1">
    <location>
        <begin position="142"/>
        <end position="166"/>
    </location>
</feature>
<feature type="transmembrane region" description="Helical" evidence="1">
    <location>
        <begin position="27"/>
        <end position="47"/>
    </location>
</feature>
<evidence type="ECO:0000313" key="3">
    <source>
        <dbReference type="Proteomes" id="UP000317365"/>
    </source>
</evidence>
<feature type="transmembrane region" description="Helical" evidence="1">
    <location>
        <begin position="100"/>
        <end position="121"/>
    </location>
</feature>
<keyword evidence="1" id="KW-0812">Transmembrane</keyword>
<dbReference type="Pfam" id="PF09980">
    <property type="entry name" value="DUF2214"/>
    <property type="match status" value="1"/>
</dbReference>
<proteinExistence type="predicted"/>
<dbReference type="EMBL" id="CP036282">
    <property type="protein sequence ID" value="QDL56493.1"/>
    <property type="molecule type" value="Genomic_DNA"/>
</dbReference>
<reference evidence="3" key="2">
    <citation type="journal article" date="2020" name="Int. J. Syst. Evol. Microbiol.">
        <title>Genomic insights into a novel species Rhodoferax aquaticus sp. nov., isolated from freshwater.</title>
        <authorList>
            <person name="Li T."/>
            <person name="Zhuo Y."/>
            <person name="Jin C.Z."/>
            <person name="Wu X."/>
            <person name="Ko S.R."/>
            <person name="Jin F.J."/>
            <person name="Ahn C.Y."/>
            <person name="Oh H.M."/>
            <person name="Lee H.G."/>
            <person name="Jin L."/>
        </authorList>
    </citation>
    <scope>NUCLEOTIDE SEQUENCE [LARGE SCALE GENOMIC DNA]</scope>
    <source>
        <strain evidence="3">Gr-4</strain>
    </source>
</reference>
<feature type="transmembrane region" description="Helical" evidence="1">
    <location>
        <begin position="68"/>
        <end position="88"/>
    </location>
</feature>
<dbReference type="InterPro" id="IPR018706">
    <property type="entry name" value="DUF2214_membrane"/>
</dbReference>
<gene>
    <name evidence="2" type="ORF">EXZ61_21330</name>
</gene>
<protein>
    <submittedName>
        <fullName evidence="2">DUF2214 family protein</fullName>
    </submittedName>
</protein>
<organism evidence="2 3">
    <name type="scientific">Rhodoferax aquaticus</name>
    <dbReference type="NCBI Taxonomy" id="2527691"/>
    <lineage>
        <taxon>Bacteria</taxon>
        <taxon>Pseudomonadati</taxon>
        <taxon>Pseudomonadota</taxon>
        <taxon>Betaproteobacteria</taxon>
        <taxon>Burkholderiales</taxon>
        <taxon>Comamonadaceae</taxon>
        <taxon>Rhodoferax</taxon>
    </lineage>
</organism>
<evidence type="ECO:0000313" key="2">
    <source>
        <dbReference type="EMBL" id="QDL56493.1"/>
    </source>
</evidence>
<dbReference type="AlphaFoldDB" id="A0A515EVA4"/>
<sequence length="175" mass="19308">MRGWNTPRLHPRTADSAPYRGLMMTHFFAAVHHLAVLTLLACVLISLHQLGQPLTVPHARRLRATDMANGLAATVVLVVGLVRVFYWEKGAAFYFHNGPFLAKLGLYGLASVLSLVPTVEMHRWRTALQRGLLPAVSRQKIALLRATAMLQLACLLAMAMCAYLAARGREWPSLG</sequence>
<dbReference type="Proteomes" id="UP000317365">
    <property type="component" value="Chromosome"/>
</dbReference>
<reference evidence="3" key="1">
    <citation type="submission" date="2019-02" db="EMBL/GenBank/DDBJ databases">
        <title>Complete genome sequence of Rhodoferax sp. Gr-4.</title>
        <authorList>
            <person name="Jin L."/>
        </authorList>
    </citation>
    <scope>NUCLEOTIDE SEQUENCE [LARGE SCALE GENOMIC DNA]</scope>
    <source>
        <strain evidence="3">Gr-4</strain>
    </source>
</reference>
<evidence type="ECO:0000256" key="1">
    <source>
        <dbReference type="SAM" id="Phobius"/>
    </source>
</evidence>